<dbReference type="Proteomes" id="UP000631653">
    <property type="component" value="Unassembled WGS sequence"/>
</dbReference>
<comment type="subcellular location">
    <subcellularLocation>
        <location evidence="1">Membrane</location>
        <topology evidence="1">Multi-pass membrane protein</topology>
    </subcellularLocation>
</comment>
<evidence type="ECO:0000256" key="4">
    <source>
        <dbReference type="ARBA" id="ARBA00023136"/>
    </source>
</evidence>
<keyword evidence="2 5" id="KW-0812">Transmembrane</keyword>
<comment type="caution">
    <text evidence="6">The sequence shown here is derived from an EMBL/GenBank/DDBJ whole genome shotgun (WGS) entry which is preliminary data.</text>
</comment>
<dbReference type="Gene3D" id="1.20.1550.10">
    <property type="entry name" value="DsbB-like"/>
    <property type="match status" value="1"/>
</dbReference>
<reference evidence="6 7" key="1">
    <citation type="journal article" date="2020" name="Int. J. Syst. Evol. Microbiol.">
        <title>Novel acetic acid bacteria from cider fermentations: Acetobacter conturbans sp. nov. and Acetobacter fallax sp. nov.</title>
        <authorList>
            <person name="Sombolestani A.S."/>
            <person name="Cleenwerck I."/>
            <person name="Cnockaert M."/>
            <person name="Borremans W."/>
            <person name="Wieme A.D."/>
            <person name="De Vuyst L."/>
            <person name="Vandamme P."/>
        </authorList>
    </citation>
    <scope>NUCLEOTIDE SEQUENCE [LARGE SCALE GENOMIC DNA]</scope>
    <source>
        <strain evidence="6 7">LMG 1627</strain>
    </source>
</reference>
<proteinExistence type="predicted"/>
<protein>
    <submittedName>
        <fullName evidence="6">Disulfide bond formation protein B</fullName>
    </submittedName>
</protein>
<feature type="transmembrane region" description="Helical" evidence="5">
    <location>
        <begin position="20"/>
        <end position="40"/>
    </location>
</feature>
<dbReference type="SUPFAM" id="SSF158442">
    <property type="entry name" value="DsbB-like"/>
    <property type="match status" value="1"/>
</dbReference>
<feature type="transmembrane region" description="Helical" evidence="5">
    <location>
        <begin position="149"/>
        <end position="173"/>
    </location>
</feature>
<keyword evidence="4 5" id="KW-0472">Membrane</keyword>
<name>A0ABX0K0W8_9PROT</name>
<sequence length="181" mass="19847">MRMISRRRIFIRQTPGSVRLPNLLLIVSGVAALSLVWWLQNRMGMVPCALCFWERWPWRIAIAIGVIGMIVPRRWAVPVAVLGVPALLADMVLSLVHAGVEWGFWPSPLPECAAPQLKGQTIAERLASMPLHPGKPCDQPTYLFNWLPISLTVMGGLAACAVLIGLLVLVVTLGGRTAGRR</sequence>
<dbReference type="Pfam" id="PF02600">
    <property type="entry name" value="DsbB"/>
    <property type="match status" value="1"/>
</dbReference>
<evidence type="ECO:0000256" key="3">
    <source>
        <dbReference type="ARBA" id="ARBA00022989"/>
    </source>
</evidence>
<evidence type="ECO:0000256" key="5">
    <source>
        <dbReference type="SAM" id="Phobius"/>
    </source>
</evidence>
<evidence type="ECO:0000256" key="2">
    <source>
        <dbReference type="ARBA" id="ARBA00022692"/>
    </source>
</evidence>
<evidence type="ECO:0000313" key="6">
    <source>
        <dbReference type="EMBL" id="NHN89258.1"/>
    </source>
</evidence>
<dbReference type="EMBL" id="WOSY01000010">
    <property type="protein sequence ID" value="NHN89258.1"/>
    <property type="molecule type" value="Genomic_DNA"/>
</dbReference>
<dbReference type="InterPro" id="IPR023380">
    <property type="entry name" value="DsbB-like_sf"/>
</dbReference>
<feature type="transmembrane region" description="Helical" evidence="5">
    <location>
        <begin position="56"/>
        <end position="72"/>
    </location>
</feature>
<keyword evidence="3 5" id="KW-1133">Transmembrane helix</keyword>
<feature type="transmembrane region" description="Helical" evidence="5">
    <location>
        <begin position="79"/>
        <end position="100"/>
    </location>
</feature>
<keyword evidence="7" id="KW-1185">Reference proteome</keyword>
<dbReference type="InterPro" id="IPR003752">
    <property type="entry name" value="DiS_bond_form_DsbB/BdbC"/>
</dbReference>
<evidence type="ECO:0000313" key="7">
    <source>
        <dbReference type="Proteomes" id="UP000631653"/>
    </source>
</evidence>
<gene>
    <name evidence="6" type="ORF">GOB81_11560</name>
</gene>
<accession>A0ABX0K0W8</accession>
<organism evidence="6 7">
    <name type="scientific">Acetobacter conturbans</name>
    <dbReference type="NCBI Taxonomy" id="1737472"/>
    <lineage>
        <taxon>Bacteria</taxon>
        <taxon>Pseudomonadati</taxon>
        <taxon>Pseudomonadota</taxon>
        <taxon>Alphaproteobacteria</taxon>
        <taxon>Acetobacterales</taxon>
        <taxon>Acetobacteraceae</taxon>
        <taxon>Acetobacter</taxon>
    </lineage>
</organism>
<evidence type="ECO:0000256" key="1">
    <source>
        <dbReference type="ARBA" id="ARBA00004141"/>
    </source>
</evidence>